<dbReference type="InterPro" id="IPR009057">
    <property type="entry name" value="Homeodomain-like_sf"/>
</dbReference>
<keyword evidence="1" id="KW-0805">Transcription regulation</keyword>
<dbReference type="InterPro" id="IPR018060">
    <property type="entry name" value="HTH_AraC"/>
</dbReference>
<sequence>MNLTAPDYKQMTSDYIIVERAIGYMERNYKRQPSLEEVANSVGYSQYHFQRLFSRWVGISPKRFLQFLTKEHAKQLLKHHESLLDVAFHSGLSGPGRLHDLFVTCEAVTPGEYKLRGEGLSIHYGFHHSTFGECLIAVTERGVCSLIFLQDNDQDKALRYLESYWR</sequence>
<keyword evidence="3" id="KW-0804">Transcription</keyword>
<dbReference type="GO" id="GO:0006281">
    <property type="term" value="P:DNA repair"/>
    <property type="evidence" value="ECO:0007669"/>
    <property type="project" value="InterPro"/>
</dbReference>
<gene>
    <name evidence="5" type="ORF">S01H1_51804</name>
</gene>
<dbReference type="Pfam" id="PF12833">
    <property type="entry name" value="HTH_18"/>
    <property type="match status" value="1"/>
</dbReference>
<dbReference type="AlphaFoldDB" id="X0W586"/>
<organism evidence="5">
    <name type="scientific">marine sediment metagenome</name>
    <dbReference type="NCBI Taxonomy" id="412755"/>
    <lineage>
        <taxon>unclassified sequences</taxon>
        <taxon>metagenomes</taxon>
        <taxon>ecological metagenomes</taxon>
    </lineage>
</organism>
<proteinExistence type="predicted"/>
<feature type="domain" description="HTH araC/xylS-type" evidence="4">
    <location>
        <begin position="19"/>
        <end position="116"/>
    </location>
</feature>
<dbReference type="Gene3D" id="1.10.10.60">
    <property type="entry name" value="Homeodomain-like"/>
    <property type="match status" value="1"/>
</dbReference>
<dbReference type="GO" id="GO:0043565">
    <property type="term" value="F:sequence-specific DNA binding"/>
    <property type="evidence" value="ECO:0007669"/>
    <property type="project" value="InterPro"/>
</dbReference>
<dbReference type="SUPFAM" id="SSF53155">
    <property type="entry name" value="Methylated DNA-protein cysteine methyltransferase domain"/>
    <property type="match status" value="1"/>
</dbReference>
<dbReference type="GO" id="GO:0003700">
    <property type="term" value="F:DNA-binding transcription factor activity"/>
    <property type="evidence" value="ECO:0007669"/>
    <property type="project" value="InterPro"/>
</dbReference>
<dbReference type="GO" id="GO:0003908">
    <property type="term" value="F:methylated-DNA-[protein]-cysteine S-methyltransferase activity"/>
    <property type="evidence" value="ECO:0007669"/>
    <property type="project" value="InterPro"/>
</dbReference>
<evidence type="ECO:0000259" key="4">
    <source>
        <dbReference type="PROSITE" id="PS01124"/>
    </source>
</evidence>
<dbReference type="PROSITE" id="PS01124">
    <property type="entry name" value="HTH_ARAC_FAMILY_2"/>
    <property type="match status" value="1"/>
</dbReference>
<evidence type="ECO:0000256" key="1">
    <source>
        <dbReference type="ARBA" id="ARBA00023015"/>
    </source>
</evidence>
<dbReference type="InterPro" id="IPR036631">
    <property type="entry name" value="MGMT_N_sf"/>
</dbReference>
<dbReference type="SMART" id="SM00342">
    <property type="entry name" value="HTH_ARAC"/>
    <property type="match status" value="1"/>
</dbReference>
<protein>
    <recommendedName>
        <fullName evidence="4">HTH araC/xylS-type domain-containing protein</fullName>
    </recommendedName>
</protein>
<comment type="caution">
    <text evidence="5">The sequence shown here is derived from an EMBL/GenBank/DDBJ whole genome shotgun (WGS) entry which is preliminary data.</text>
</comment>
<feature type="non-terminal residue" evidence="5">
    <location>
        <position position="166"/>
    </location>
</feature>
<accession>X0W586</accession>
<dbReference type="PANTHER" id="PTHR43280">
    <property type="entry name" value="ARAC-FAMILY TRANSCRIPTIONAL REGULATOR"/>
    <property type="match status" value="1"/>
</dbReference>
<reference evidence="5" key="1">
    <citation type="journal article" date="2014" name="Front. Microbiol.">
        <title>High frequency of phylogenetically diverse reductive dehalogenase-homologous genes in deep subseafloor sedimentary metagenomes.</title>
        <authorList>
            <person name="Kawai M."/>
            <person name="Futagami T."/>
            <person name="Toyoda A."/>
            <person name="Takaki Y."/>
            <person name="Nishi S."/>
            <person name="Hori S."/>
            <person name="Arai W."/>
            <person name="Tsubouchi T."/>
            <person name="Morono Y."/>
            <person name="Uchiyama I."/>
            <person name="Ito T."/>
            <person name="Fujiyama A."/>
            <person name="Inagaki F."/>
            <person name="Takami H."/>
        </authorList>
    </citation>
    <scope>NUCLEOTIDE SEQUENCE</scope>
    <source>
        <strain evidence="5">Expedition CK06-06</strain>
    </source>
</reference>
<dbReference type="SUPFAM" id="SSF46689">
    <property type="entry name" value="Homeodomain-like"/>
    <property type="match status" value="1"/>
</dbReference>
<evidence type="ECO:0000256" key="3">
    <source>
        <dbReference type="ARBA" id="ARBA00023163"/>
    </source>
</evidence>
<keyword evidence="2" id="KW-0238">DNA-binding</keyword>
<dbReference type="PANTHER" id="PTHR43280:SF2">
    <property type="entry name" value="HTH-TYPE TRANSCRIPTIONAL REGULATOR EXSA"/>
    <property type="match status" value="1"/>
</dbReference>
<name>X0W586_9ZZZZ</name>
<dbReference type="EMBL" id="BARS01033457">
    <property type="protein sequence ID" value="GAG26029.1"/>
    <property type="molecule type" value="Genomic_DNA"/>
</dbReference>
<dbReference type="Gene3D" id="3.30.160.70">
    <property type="entry name" value="Methylated DNA-protein cysteine methyltransferase domain"/>
    <property type="match status" value="1"/>
</dbReference>
<evidence type="ECO:0000313" key="5">
    <source>
        <dbReference type="EMBL" id="GAG26029.1"/>
    </source>
</evidence>
<evidence type="ECO:0000256" key="2">
    <source>
        <dbReference type="ARBA" id="ARBA00023125"/>
    </source>
</evidence>